<reference evidence="2 3" key="1">
    <citation type="journal article" date="2019" name="Mol. Ecol. Resour.">
        <title>Chromosome-level genome assembly of Triplophysa tibetana, a fish adapted to the harsh high-altitude environment of the Tibetan Plateau.</title>
        <authorList>
            <person name="Yang X."/>
            <person name="Liu H."/>
            <person name="Ma Z."/>
            <person name="Zou Y."/>
            <person name="Zou M."/>
            <person name="Mao Y."/>
            <person name="Li X."/>
            <person name="Wang H."/>
            <person name="Chen T."/>
            <person name="Wang W."/>
            <person name="Yang R."/>
        </authorList>
    </citation>
    <scope>NUCLEOTIDE SEQUENCE [LARGE SCALE GENOMIC DNA]</scope>
    <source>
        <strain evidence="2">TTIB1903HZAU</strain>
        <tissue evidence="2">Muscle</tissue>
    </source>
</reference>
<feature type="region of interest" description="Disordered" evidence="1">
    <location>
        <begin position="1"/>
        <end position="87"/>
    </location>
</feature>
<sequence>MAPSLACTPSRNFQPSSSKSYWSRPPLPNPAGPTQLSQILLVPPIPPKSPLVPPSSPKSLLVPPSSSKSPLVQASSCQATPPINPRRRSYPTSHSPLLYCHQPVCLPWVCWHPETPQLSLSMPVGRMSFRIFTRKLLRGLSFPYSCFFVVMVA</sequence>
<evidence type="ECO:0000313" key="2">
    <source>
        <dbReference type="EMBL" id="KAA0713709.1"/>
    </source>
</evidence>
<feature type="compositionally biased region" description="Low complexity" evidence="1">
    <location>
        <begin position="57"/>
        <end position="72"/>
    </location>
</feature>
<dbReference type="Proteomes" id="UP000324632">
    <property type="component" value="Chromosome 12"/>
</dbReference>
<name>A0A5A9NYA4_9TELE</name>
<feature type="compositionally biased region" description="Pro residues" evidence="1">
    <location>
        <begin position="43"/>
        <end position="56"/>
    </location>
</feature>
<organism evidence="2 3">
    <name type="scientific">Triplophysa tibetana</name>
    <dbReference type="NCBI Taxonomy" id="1572043"/>
    <lineage>
        <taxon>Eukaryota</taxon>
        <taxon>Metazoa</taxon>
        <taxon>Chordata</taxon>
        <taxon>Craniata</taxon>
        <taxon>Vertebrata</taxon>
        <taxon>Euteleostomi</taxon>
        <taxon>Actinopterygii</taxon>
        <taxon>Neopterygii</taxon>
        <taxon>Teleostei</taxon>
        <taxon>Ostariophysi</taxon>
        <taxon>Cypriniformes</taxon>
        <taxon>Nemacheilidae</taxon>
        <taxon>Triplophysa</taxon>
    </lineage>
</organism>
<evidence type="ECO:0000256" key="1">
    <source>
        <dbReference type="SAM" id="MobiDB-lite"/>
    </source>
</evidence>
<proteinExistence type="predicted"/>
<protein>
    <submittedName>
        <fullName evidence="2">Uncharacterized protein</fullName>
    </submittedName>
</protein>
<keyword evidence="3" id="KW-1185">Reference proteome</keyword>
<gene>
    <name evidence="2" type="ORF">E1301_Tti015785</name>
</gene>
<dbReference type="AlphaFoldDB" id="A0A5A9NYA4"/>
<feature type="compositionally biased region" description="Polar residues" evidence="1">
    <location>
        <begin position="7"/>
        <end position="21"/>
    </location>
</feature>
<evidence type="ECO:0000313" key="3">
    <source>
        <dbReference type="Proteomes" id="UP000324632"/>
    </source>
</evidence>
<comment type="caution">
    <text evidence="2">The sequence shown here is derived from an EMBL/GenBank/DDBJ whole genome shotgun (WGS) entry which is preliminary data.</text>
</comment>
<dbReference type="EMBL" id="SOYY01000012">
    <property type="protein sequence ID" value="KAA0713709.1"/>
    <property type="molecule type" value="Genomic_DNA"/>
</dbReference>
<accession>A0A5A9NYA4</accession>